<protein>
    <submittedName>
        <fullName evidence="2">Cobalamin biosynthesis protein CbiX</fullName>
    </submittedName>
</protein>
<keyword evidence="3" id="KW-1185">Reference proteome</keyword>
<organism evidence="2 3">
    <name type="scientific">Lipingzhangella rawalii</name>
    <dbReference type="NCBI Taxonomy" id="2055835"/>
    <lineage>
        <taxon>Bacteria</taxon>
        <taxon>Bacillati</taxon>
        <taxon>Actinomycetota</taxon>
        <taxon>Actinomycetes</taxon>
        <taxon>Streptosporangiales</taxon>
        <taxon>Nocardiopsidaceae</taxon>
        <taxon>Lipingzhangella</taxon>
    </lineage>
</organism>
<evidence type="ECO:0000313" key="3">
    <source>
        <dbReference type="Proteomes" id="UP001250214"/>
    </source>
</evidence>
<gene>
    <name evidence="2" type="ORF">RIF23_13930</name>
</gene>
<dbReference type="RefSeq" id="WP_310912921.1">
    <property type="nucleotide sequence ID" value="NZ_JAVLVT010000005.1"/>
</dbReference>
<comment type="caution">
    <text evidence="2">The sequence shown here is derived from an EMBL/GenBank/DDBJ whole genome shotgun (WGS) entry which is preliminary data.</text>
</comment>
<dbReference type="EMBL" id="JAVLVT010000005">
    <property type="protein sequence ID" value="MDS1271398.1"/>
    <property type="molecule type" value="Genomic_DNA"/>
</dbReference>
<dbReference type="Proteomes" id="UP001250214">
    <property type="component" value="Unassembled WGS sequence"/>
</dbReference>
<evidence type="ECO:0000313" key="2">
    <source>
        <dbReference type="EMBL" id="MDS1271398.1"/>
    </source>
</evidence>
<name>A0ABU2H7Y9_9ACTN</name>
<feature type="region of interest" description="Disordered" evidence="1">
    <location>
        <begin position="1"/>
        <end position="32"/>
    </location>
</feature>
<proteinExistence type="predicted"/>
<dbReference type="SUPFAM" id="SSF53800">
    <property type="entry name" value="Chelatase"/>
    <property type="match status" value="1"/>
</dbReference>
<dbReference type="Gene3D" id="3.40.50.1400">
    <property type="match status" value="1"/>
</dbReference>
<sequence>MTSDTTPSPDKLPPRELPRRRSGRHRDPLSFDDALGTPTLVLVAPQEEDNCGAELAELVRTYRPEVPVRLGYASRGVEGLSALFRELDAVREQPFRAVAVPLVAAPDQQLHETIAAAVTESGVAVSVTEGLGPHPMLAELLHLRLAESGFVRADRMRLISVVAAGSGMTDGVVVGATGGADADAAAGVSAVLLAARLGVTVLPAVLDAGSSVDDAFAQLRDAGAQHPVLAPCLLGTRDELELADQAVQRAGAQRCAPLGASTILAKIVALRYAEVLNAVGLDNQPTEQDLPAPAGSRHRTE</sequence>
<reference evidence="3" key="1">
    <citation type="submission" date="2023-07" db="EMBL/GenBank/DDBJ databases">
        <title>Novel species in the genus Lipingzhangella isolated from Sambhar Salt Lake.</title>
        <authorList>
            <person name="Jiya N."/>
            <person name="Kajale S."/>
            <person name="Sharma A."/>
        </authorList>
    </citation>
    <scope>NUCLEOTIDE SEQUENCE [LARGE SCALE GENOMIC DNA]</scope>
    <source>
        <strain evidence="3">LS1_29</strain>
    </source>
</reference>
<accession>A0ABU2H7Y9</accession>
<feature type="compositionally biased region" description="Basic and acidic residues" evidence="1">
    <location>
        <begin position="12"/>
        <end position="29"/>
    </location>
</feature>
<evidence type="ECO:0000256" key="1">
    <source>
        <dbReference type="SAM" id="MobiDB-lite"/>
    </source>
</evidence>